<dbReference type="PANTHER" id="PTHR24567">
    <property type="entry name" value="CRP FAMILY TRANSCRIPTIONAL REGULATORY PROTEIN"/>
    <property type="match status" value="1"/>
</dbReference>
<dbReference type="AlphaFoldDB" id="A0A7W6RY33"/>
<dbReference type="Gene3D" id="2.60.120.10">
    <property type="entry name" value="Jelly Rolls"/>
    <property type="match status" value="1"/>
</dbReference>
<accession>A0A7W6RY33</accession>
<dbReference type="InterPro" id="IPR018490">
    <property type="entry name" value="cNMP-bd_dom_sf"/>
</dbReference>
<comment type="caution">
    <text evidence="6">The sequence shown here is derived from an EMBL/GenBank/DDBJ whole genome shotgun (WGS) entry which is preliminary data.</text>
</comment>
<evidence type="ECO:0000313" key="6">
    <source>
        <dbReference type="EMBL" id="MBB4285348.1"/>
    </source>
</evidence>
<dbReference type="GO" id="GO:0005829">
    <property type="term" value="C:cytosol"/>
    <property type="evidence" value="ECO:0007669"/>
    <property type="project" value="TreeGrafter"/>
</dbReference>
<dbReference type="InterPro" id="IPR012318">
    <property type="entry name" value="HTH_CRP"/>
</dbReference>
<dbReference type="PANTHER" id="PTHR24567:SF74">
    <property type="entry name" value="HTH-TYPE TRANSCRIPTIONAL REGULATOR ARCR"/>
    <property type="match status" value="1"/>
</dbReference>
<evidence type="ECO:0000256" key="2">
    <source>
        <dbReference type="ARBA" id="ARBA00023125"/>
    </source>
</evidence>
<proteinExistence type="predicted"/>
<feature type="domain" description="HTH crp-type" evidence="5">
    <location>
        <begin position="156"/>
        <end position="229"/>
    </location>
</feature>
<gene>
    <name evidence="6" type="ORF">GGD88_001065</name>
</gene>
<dbReference type="SUPFAM" id="SSF46785">
    <property type="entry name" value="Winged helix' DNA-binding domain"/>
    <property type="match status" value="1"/>
</dbReference>
<protein>
    <submittedName>
        <fullName evidence="6">CRP-like cAMP-binding protein</fullName>
    </submittedName>
</protein>
<dbReference type="RefSeq" id="WP_184432447.1">
    <property type="nucleotide sequence ID" value="NZ_JACIGI010000006.1"/>
</dbReference>
<organism evidence="6 7">
    <name type="scientific">Roseospira goensis</name>
    <dbReference type="NCBI Taxonomy" id="391922"/>
    <lineage>
        <taxon>Bacteria</taxon>
        <taxon>Pseudomonadati</taxon>
        <taxon>Pseudomonadota</taxon>
        <taxon>Alphaproteobacteria</taxon>
        <taxon>Rhodospirillales</taxon>
        <taxon>Rhodospirillaceae</taxon>
        <taxon>Roseospira</taxon>
    </lineage>
</organism>
<dbReference type="GO" id="GO:0003700">
    <property type="term" value="F:DNA-binding transcription factor activity"/>
    <property type="evidence" value="ECO:0007669"/>
    <property type="project" value="TreeGrafter"/>
</dbReference>
<keyword evidence="2" id="KW-0238">DNA-binding</keyword>
<dbReference type="InterPro" id="IPR036390">
    <property type="entry name" value="WH_DNA-bd_sf"/>
</dbReference>
<dbReference type="Pfam" id="PF00027">
    <property type="entry name" value="cNMP_binding"/>
    <property type="match status" value="1"/>
</dbReference>
<evidence type="ECO:0000256" key="3">
    <source>
        <dbReference type="ARBA" id="ARBA00023163"/>
    </source>
</evidence>
<dbReference type="InterPro" id="IPR000595">
    <property type="entry name" value="cNMP-bd_dom"/>
</dbReference>
<evidence type="ECO:0000313" key="7">
    <source>
        <dbReference type="Proteomes" id="UP000555728"/>
    </source>
</evidence>
<evidence type="ECO:0000256" key="1">
    <source>
        <dbReference type="ARBA" id="ARBA00023015"/>
    </source>
</evidence>
<dbReference type="InterPro" id="IPR050397">
    <property type="entry name" value="Env_Response_Regulators"/>
</dbReference>
<reference evidence="6 7" key="1">
    <citation type="submission" date="2020-08" db="EMBL/GenBank/DDBJ databases">
        <title>Genome sequencing of Purple Non-Sulfur Bacteria from various extreme environments.</title>
        <authorList>
            <person name="Mayer M."/>
        </authorList>
    </citation>
    <scope>NUCLEOTIDE SEQUENCE [LARGE SCALE GENOMIC DNA]</scope>
    <source>
        <strain evidence="6 7">JA135</strain>
    </source>
</reference>
<dbReference type="SUPFAM" id="SSF51206">
    <property type="entry name" value="cAMP-binding domain-like"/>
    <property type="match status" value="1"/>
</dbReference>
<keyword evidence="3" id="KW-0804">Transcription</keyword>
<dbReference type="EMBL" id="JACIGI010000006">
    <property type="protein sequence ID" value="MBB4285348.1"/>
    <property type="molecule type" value="Genomic_DNA"/>
</dbReference>
<evidence type="ECO:0000259" key="4">
    <source>
        <dbReference type="PROSITE" id="PS50042"/>
    </source>
</evidence>
<dbReference type="SMART" id="SM00419">
    <property type="entry name" value="HTH_CRP"/>
    <property type="match status" value="1"/>
</dbReference>
<keyword evidence="7" id="KW-1185">Reference proteome</keyword>
<evidence type="ECO:0000259" key="5">
    <source>
        <dbReference type="PROSITE" id="PS51063"/>
    </source>
</evidence>
<dbReference type="Gene3D" id="1.10.10.10">
    <property type="entry name" value="Winged helix-like DNA-binding domain superfamily/Winged helix DNA-binding domain"/>
    <property type="match status" value="1"/>
</dbReference>
<dbReference type="GO" id="GO:0003677">
    <property type="term" value="F:DNA binding"/>
    <property type="evidence" value="ECO:0007669"/>
    <property type="project" value="UniProtKB-KW"/>
</dbReference>
<feature type="domain" description="Cyclic nucleotide-binding" evidence="4">
    <location>
        <begin position="22"/>
        <end position="125"/>
    </location>
</feature>
<dbReference type="InterPro" id="IPR014710">
    <property type="entry name" value="RmlC-like_jellyroll"/>
</dbReference>
<dbReference type="SMART" id="SM00100">
    <property type="entry name" value="cNMP"/>
    <property type="match status" value="1"/>
</dbReference>
<dbReference type="CDD" id="cd00038">
    <property type="entry name" value="CAP_ED"/>
    <property type="match status" value="1"/>
</dbReference>
<dbReference type="InterPro" id="IPR036388">
    <property type="entry name" value="WH-like_DNA-bd_sf"/>
</dbReference>
<dbReference type="PROSITE" id="PS51063">
    <property type="entry name" value="HTH_CRP_2"/>
    <property type="match status" value="1"/>
</dbReference>
<keyword evidence="1" id="KW-0805">Transcription regulation</keyword>
<dbReference type="Proteomes" id="UP000555728">
    <property type="component" value="Unassembled WGS sequence"/>
</dbReference>
<dbReference type="Pfam" id="PF13545">
    <property type="entry name" value="HTH_Crp_2"/>
    <property type="match status" value="1"/>
</dbReference>
<sequence length="240" mass="26022">MARNAPRSAIAPRPPGLGAVSLFAALSEADREQVARQCHWRRCSAQEQILDRDSDSRDVHFVVQGTARIIIYTASGREVALDDIEAGGFFGELAAFDGAPRSASVLAVTDCWIAVLPAARFLTLLTEHPALGLIVMQRMSAIIRTATERIVELSTLGANNRVQADLLRQAETAGVDAEGRAVIRPIPIHADIASRVSTTRETVARVLNDLARKGLVTREREALVVNDVARLEMLVQELGL</sequence>
<dbReference type="PROSITE" id="PS50042">
    <property type="entry name" value="CNMP_BINDING_3"/>
    <property type="match status" value="1"/>
</dbReference>
<name>A0A7W6RY33_9PROT</name>